<reference evidence="2" key="1">
    <citation type="submission" date="2020-06" db="EMBL/GenBank/DDBJ databases">
        <title>Novel chitinolytic bacterium.</title>
        <authorList>
            <person name="Ungkulpasvich U."/>
            <person name="Kosugi A."/>
            <person name="Uke A."/>
        </authorList>
    </citation>
    <scope>NUCLEOTIDE SEQUENCE</scope>
    <source>
        <strain evidence="2">UUS1-1</strain>
    </source>
</reference>
<dbReference type="AlphaFoldDB" id="A0A8J6I383"/>
<keyword evidence="1" id="KW-0812">Transmembrane</keyword>
<keyword evidence="1" id="KW-1133">Transmembrane helix</keyword>
<dbReference type="RefSeq" id="WP_181340319.1">
    <property type="nucleotide sequence ID" value="NZ_JAAKDE010000023.1"/>
</dbReference>
<dbReference type="PANTHER" id="PTHR31446">
    <property type="entry name" value="ACID PHOSPHATASE/VANADIUM-DEPENDENT HALOPEROXIDASE-RELATED PROTEIN"/>
    <property type="match status" value="1"/>
</dbReference>
<feature type="transmembrane region" description="Helical" evidence="1">
    <location>
        <begin position="121"/>
        <end position="144"/>
    </location>
</feature>
<protein>
    <submittedName>
        <fullName evidence="2">Divergent PAP2 family protein</fullName>
    </submittedName>
</protein>
<accession>A0A8J6I383</accession>
<organism evidence="2 3">
    <name type="scientific">Capillibacterium thermochitinicola</name>
    <dbReference type="NCBI Taxonomy" id="2699427"/>
    <lineage>
        <taxon>Bacteria</taxon>
        <taxon>Bacillati</taxon>
        <taxon>Bacillota</taxon>
        <taxon>Capillibacterium</taxon>
    </lineage>
</organism>
<proteinExistence type="predicted"/>
<keyword evidence="1" id="KW-0472">Membrane</keyword>
<gene>
    <name evidence="2" type="ORF">G5B42_09955</name>
</gene>
<dbReference type="InterPro" id="IPR003832">
    <property type="entry name" value="DUF212"/>
</dbReference>
<evidence type="ECO:0000313" key="3">
    <source>
        <dbReference type="Proteomes" id="UP000657177"/>
    </source>
</evidence>
<dbReference type="Pfam" id="PF02681">
    <property type="entry name" value="DUF212"/>
    <property type="match status" value="1"/>
</dbReference>
<feature type="transmembrane region" description="Helical" evidence="1">
    <location>
        <begin position="12"/>
        <end position="30"/>
    </location>
</feature>
<dbReference type="Proteomes" id="UP000657177">
    <property type="component" value="Unassembled WGS sequence"/>
</dbReference>
<feature type="transmembrane region" description="Helical" evidence="1">
    <location>
        <begin position="51"/>
        <end position="68"/>
    </location>
</feature>
<evidence type="ECO:0000313" key="2">
    <source>
        <dbReference type="EMBL" id="MBA2133854.1"/>
    </source>
</evidence>
<dbReference type="PANTHER" id="PTHR31446:SF29">
    <property type="entry name" value="ACID PHOSPHATASE_VANADIUM-DEPENDENT HALOPEROXIDASE-RELATED PROTEIN"/>
    <property type="match status" value="1"/>
</dbReference>
<name>A0A8J6I383_9FIRM</name>
<feature type="transmembrane region" description="Helical" evidence="1">
    <location>
        <begin position="74"/>
        <end position="93"/>
    </location>
</feature>
<keyword evidence="3" id="KW-1185">Reference proteome</keyword>
<comment type="caution">
    <text evidence="2">The sequence shown here is derived from an EMBL/GenBank/DDBJ whole genome shotgun (WGS) entry which is preliminary data.</text>
</comment>
<sequence length="147" mass="16074">MGGFSENTVFWSAFLAWLVTQVLKGLLFLIKQKKLDFRRFVGAGGMPSSHSAFVSALATGVGLTDGWASTNFALALVFALVVMYDAAGVRLAASKQAQVLNKMVQELFGEREFHHERLKELIGHTPVEVIVGSLLGVFFGWWLVAAK</sequence>
<evidence type="ECO:0000256" key="1">
    <source>
        <dbReference type="SAM" id="Phobius"/>
    </source>
</evidence>
<dbReference type="EMBL" id="JAAKDE010000023">
    <property type="protein sequence ID" value="MBA2133854.1"/>
    <property type="molecule type" value="Genomic_DNA"/>
</dbReference>